<name>A0A915LPU9_MELJA</name>
<dbReference type="Pfam" id="PF00096">
    <property type="entry name" value="zf-C2H2"/>
    <property type="match status" value="2"/>
</dbReference>
<comment type="subcellular location">
    <subcellularLocation>
        <location evidence="1">Nucleus</location>
    </subcellularLocation>
</comment>
<evidence type="ECO:0000256" key="7">
    <source>
        <dbReference type="ARBA" id="ARBA00023163"/>
    </source>
</evidence>
<evidence type="ECO:0000256" key="2">
    <source>
        <dbReference type="ARBA" id="ARBA00022723"/>
    </source>
</evidence>
<evidence type="ECO:0000256" key="9">
    <source>
        <dbReference type="ARBA" id="ARBA00038474"/>
    </source>
</evidence>
<evidence type="ECO:0000256" key="3">
    <source>
        <dbReference type="ARBA" id="ARBA00022737"/>
    </source>
</evidence>
<dbReference type="InterPro" id="IPR036236">
    <property type="entry name" value="Znf_C2H2_sf"/>
</dbReference>
<evidence type="ECO:0000256" key="1">
    <source>
        <dbReference type="ARBA" id="ARBA00004123"/>
    </source>
</evidence>
<evidence type="ECO:0000259" key="12">
    <source>
        <dbReference type="PROSITE" id="PS50157"/>
    </source>
</evidence>
<protein>
    <submittedName>
        <fullName evidence="14">C2H2-type domain-containing protein</fullName>
    </submittedName>
</protein>
<evidence type="ECO:0000256" key="4">
    <source>
        <dbReference type="ARBA" id="ARBA00022771"/>
    </source>
</evidence>
<evidence type="ECO:0000256" key="6">
    <source>
        <dbReference type="ARBA" id="ARBA00023015"/>
    </source>
</evidence>
<evidence type="ECO:0000256" key="8">
    <source>
        <dbReference type="ARBA" id="ARBA00023242"/>
    </source>
</evidence>
<dbReference type="Gene3D" id="3.30.160.60">
    <property type="entry name" value="Classic Zinc Finger"/>
    <property type="match status" value="2"/>
</dbReference>
<dbReference type="SUPFAM" id="SSF57667">
    <property type="entry name" value="beta-beta-alpha zinc fingers"/>
    <property type="match status" value="2"/>
</dbReference>
<keyword evidence="3" id="KW-0677">Repeat</keyword>
<evidence type="ECO:0000256" key="10">
    <source>
        <dbReference type="PROSITE-ProRule" id="PRU00042"/>
    </source>
</evidence>
<feature type="domain" description="C2H2-type" evidence="12">
    <location>
        <begin position="18"/>
        <end position="45"/>
    </location>
</feature>
<keyword evidence="4 10" id="KW-0863">Zinc-finger</keyword>
<feature type="region of interest" description="Disordered" evidence="11">
    <location>
        <begin position="222"/>
        <end position="283"/>
    </location>
</feature>
<sequence length="565" mass="61936">CKSALQMHYRTHTGERPFKCRICQRAFTTKGNLKTHMGVHKSKAPLRQHIFALGSNSDSPERCHSSNENIINSDIFSGQQQRFSMEEGSQPLNNLNRSFPFPSSILFSSSSSTSTGRNNLVYGSSLPPHSNIGSLPQSFPPHFPPTTFMPNFSPINGIPPPFPLSMAADSSQAALAAQLQLFLSSNHPQLNENNSSVDHGLALSNLFLPPKDGQKMEVENGKIKNEEKNKMEGEEGEEKIEETSSFNSSTSPSMLESIPQTSFSSSTSIKVKEEIKKEKEENPLENLQRIFSAADSPPPQPPSSSAMPPSAACFLLAPIQKPPNAKHHCDRPYKCEICERAFTTRGNLKVHKGTHSLPQNPSRRGRRIFDMEDTILGTIRQQQPHLFPQSPPLPSNFDEQQQQRQQQQAAAAIANLLANVVGNNNSFGILNETATNSNTSIPPLINSSANASVSETPSASNQLLSTTTSPLLSTTNASNFAAAAAAQLAALGSNDGQQLLMGLLFQHLQNVEMSERIEEPPPSVIKENKLNNNERIEEYLKENIKKKNHSSENNIIVPVHNTAIL</sequence>
<dbReference type="InterPro" id="IPR013087">
    <property type="entry name" value="Znf_C2H2_type"/>
</dbReference>
<dbReference type="InterPro" id="IPR051565">
    <property type="entry name" value="Sal_C2H2-zinc-finger"/>
</dbReference>
<dbReference type="GO" id="GO:0005634">
    <property type="term" value="C:nucleus"/>
    <property type="evidence" value="ECO:0007669"/>
    <property type="project" value="UniProtKB-SubCell"/>
</dbReference>
<feature type="compositionally biased region" description="Basic and acidic residues" evidence="11">
    <location>
        <begin position="270"/>
        <end position="282"/>
    </location>
</feature>
<evidence type="ECO:0000256" key="5">
    <source>
        <dbReference type="ARBA" id="ARBA00022833"/>
    </source>
</evidence>
<evidence type="ECO:0000256" key="11">
    <source>
        <dbReference type="SAM" id="MobiDB-lite"/>
    </source>
</evidence>
<dbReference type="PROSITE" id="PS00028">
    <property type="entry name" value="ZINC_FINGER_C2H2_1"/>
    <property type="match status" value="2"/>
</dbReference>
<reference evidence="14" key="1">
    <citation type="submission" date="2022-11" db="UniProtKB">
        <authorList>
            <consortium name="WormBaseParasite"/>
        </authorList>
    </citation>
    <scope>IDENTIFICATION</scope>
</reference>
<dbReference type="GO" id="GO:0000981">
    <property type="term" value="F:DNA-binding transcription factor activity, RNA polymerase II-specific"/>
    <property type="evidence" value="ECO:0007669"/>
    <property type="project" value="TreeGrafter"/>
</dbReference>
<comment type="similarity">
    <text evidence="9">Belongs to the sal C2H2-type zinc-finger protein family.</text>
</comment>
<keyword evidence="5" id="KW-0862">Zinc</keyword>
<keyword evidence="2" id="KW-0479">Metal-binding</keyword>
<keyword evidence="13" id="KW-1185">Reference proteome</keyword>
<dbReference type="GO" id="GO:0008270">
    <property type="term" value="F:zinc ion binding"/>
    <property type="evidence" value="ECO:0007669"/>
    <property type="project" value="UniProtKB-KW"/>
</dbReference>
<feature type="domain" description="C2H2-type" evidence="12">
    <location>
        <begin position="333"/>
        <end position="360"/>
    </location>
</feature>
<organism evidence="13 14">
    <name type="scientific">Meloidogyne javanica</name>
    <name type="common">Root-knot nematode worm</name>
    <dbReference type="NCBI Taxonomy" id="6303"/>
    <lineage>
        <taxon>Eukaryota</taxon>
        <taxon>Metazoa</taxon>
        <taxon>Ecdysozoa</taxon>
        <taxon>Nematoda</taxon>
        <taxon>Chromadorea</taxon>
        <taxon>Rhabditida</taxon>
        <taxon>Tylenchina</taxon>
        <taxon>Tylenchomorpha</taxon>
        <taxon>Tylenchoidea</taxon>
        <taxon>Meloidogynidae</taxon>
        <taxon>Meloidogyninae</taxon>
        <taxon>Meloidogyne</taxon>
        <taxon>Meloidogyne incognita group</taxon>
    </lineage>
</organism>
<accession>A0A915LPU9</accession>
<feature type="compositionally biased region" description="Basic and acidic residues" evidence="11">
    <location>
        <begin position="222"/>
        <end position="233"/>
    </location>
</feature>
<dbReference type="PANTHER" id="PTHR23233">
    <property type="entry name" value="SAL-LIKE PROTEIN"/>
    <property type="match status" value="1"/>
</dbReference>
<feature type="compositionally biased region" description="Low complexity" evidence="11">
    <location>
        <begin position="244"/>
        <end position="253"/>
    </location>
</feature>
<evidence type="ECO:0000313" key="13">
    <source>
        <dbReference type="Proteomes" id="UP000887561"/>
    </source>
</evidence>
<dbReference type="GO" id="GO:0000978">
    <property type="term" value="F:RNA polymerase II cis-regulatory region sequence-specific DNA binding"/>
    <property type="evidence" value="ECO:0007669"/>
    <property type="project" value="TreeGrafter"/>
</dbReference>
<proteinExistence type="inferred from homology"/>
<evidence type="ECO:0000313" key="14">
    <source>
        <dbReference type="WBParaSite" id="scaffold1632_cov276.g3398"/>
    </source>
</evidence>
<keyword evidence="7" id="KW-0804">Transcription</keyword>
<dbReference type="WBParaSite" id="scaffold1632_cov276.g3398">
    <property type="protein sequence ID" value="scaffold1632_cov276.g3398"/>
    <property type="gene ID" value="scaffold1632_cov276.g3398"/>
</dbReference>
<dbReference type="AlphaFoldDB" id="A0A915LPU9"/>
<feature type="domain" description="C2H2-type" evidence="12">
    <location>
        <begin position="1"/>
        <end position="17"/>
    </location>
</feature>
<keyword evidence="6" id="KW-0805">Transcription regulation</keyword>
<dbReference type="PROSITE" id="PS50157">
    <property type="entry name" value="ZINC_FINGER_C2H2_2"/>
    <property type="match status" value="3"/>
</dbReference>
<dbReference type="SMART" id="SM00355">
    <property type="entry name" value="ZnF_C2H2"/>
    <property type="match status" value="2"/>
</dbReference>
<dbReference type="FunFam" id="3.30.160.60:FF:000025">
    <property type="entry name" value="Spalt-like transcription factor 1"/>
    <property type="match status" value="2"/>
</dbReference>
<keyword evidence="8" id="KW-0539">Nucleus</keyword>
<dbReference type="PANTHER" id="PTHR23233:SF84">
    <property type="entry name" value="FI23031P1"/>
    <property type="match status" value="1"/>
</dbReference>
<dbReference type="Proteomes" id="UP000887561">
    <property type="component" value="Unplaced"/>
</dbReference>